<reference evidence="2 3" key="2">
    <citation type="journal article" date="2019" name="G3 (Bethesda)">
        <title>Hybrid Assembly of the Genome of the Entomopathogenic Nematode Steinernema carpocapsae Identifies the X-Chromosome.</title>
        <authorList>
            <person name="Serra L."/>
            <person name="Macchietto M."/>
            <person name="Macias-Munoz A."/>
            <person name="McGill C.J."/>
            <person name="Rodriguez I.M."/>
            <person name="Rodriguez B."/>
            <person name="Murad R."/>
            <person name="Mortazavi A."/>
        </authorList>
    </citation>
    <scope>NUCLEOTIDE SEQUENCE [LARGE SCALE GENOMIC DNA]</scope>
    <source>
        <strain evidence="2 3">ALL</strain>
    </source>
</reference>
<evidence type="ECO:0000256" key="1">
    <source>
        <dbReference type="SAM" id="Phobius"/>
    </source>
</evidence>
<evidence type="ECO:0000313" key="3">
    <source>
        <dbReference type="Proteomes" id="UP000298663"/>
    </source>
</evidence>
<sequence length="212" mass="23560">MVVTVCRVVYSIESRGKKQSRKVKARYLLVCQTQVGCFYAGLHASNHVIISLPKAPPTILFKHTTIRRVCVSDGSLHRRQPFISVFVVFVFCNTIPLFGLFVYLIASSFVLVGSAILAEVSALLFGLAFFVPIAVFATLSAVVITVVLLIARCVLNYIWALLDTAKENRDEKESLAVSMPFSPTAVYRTVSSTRSSRKLVNDWDWPVAKKNN</sequence>
<organism evidence="2 3">
    <name type="scientific">Steinernema carpocapsae</name>
    <name type="common">Entomopathogenic nematode</name>
    <dbReference type="NCBI Taxonomy" id="34508"/>
    <lineage>
        <taxon>Eukaryota</taxon>
        <taxon>Metazoa</taxon>
        <taxon>Ecdysozoa</taxon>
        <taxon>Nematoda</taxon>
        <taxon>Chromadorea</taxon>
        <taxon>Rhabditida</taxon>
        <taxon>Tylenchina</taxon>
        <taxon>Panagrolaimomorpha</taxon>
        <taxon>Strongyloidoidea</taxon>
        <taxon>Steinernematidae</taxon>
        <taxon>Steinernema</taxon>
    </lineage>
</organism>
<dbReference type="EMBL" id="AZBU02000006">
    <property type="protein sequence ID" value="TKR73407.1"/>
    <property type="molecule type" value="Genomic_DNA"/>
</dbReference>
<keyword evidence="1" id="KW-0812">Transmembrane</keyword>
<feature type="transmembrane region" description="Helical" evidence="1">
    <location>
        <begin position="82"/>
        <end position="104"/>
    </location>
</feature>
<feature type="transmembrane region" description="Helical" evidence="1">
    <location>
        <begin position="116"/>
        <end position="135"/>
    </location>
</feature>
<feature type="transmembrane region" description="Helical" evidence="1">
    <location>
        <begin position="25"/>
        <end position="42"/>
    </location>
</feature>
<evidence type="ECO:0000313" key="2">
    <source>
        <dbReference type="EMBL" id="TKR73407.1"/>
    </source>
</evidence>
<proteinExistence type="predicted"/>
<gene>
    <name evidence="2" type="ORF">L596_020719</name>
</gene>
<keyword evidence="1" id="KW-0472">Membrane</keyword>
<feature type="transmembrane region" description="Helical" evidence="1">
    <location>
        <begin position="141"/>
        <end position="162"/>
    </location>
</feature>
<dbReference type="AlphaFoldDB" id="A0A4U5MUD1"/>
<protein>
    <submittedName>
        <fullName evidence="2">Uncharacterized protein</fullName>
    </submittedName>
</protein>
<comment type="caution">
    <text evidence="2">The sequence shown here is derived from an EMBL/GenBank/DDBJ whole genome shotgun (WGS) entry which is preliminary data.</text>
</comment>
<dbReference type="OrthoDB" id="5882386at2759"/>
<reference evidence="2 3" key="1">
    <citation type="journal article" date="2015" name="Genome Biol.">
        <title>Comparative genomics of Steinernema reveals deeply conserved gene regulatory networks.</title>
        <authorList>
            <person name="Dillman A.R."/>
            <person name="Macchietto M."/>
            <person name="Porter C.F."/>
            <person name="Rogers A."/>
            <person name="Williams B."/>
            <person name="Antoshechkin I."/>
            <person name="Lee M.M."/>
            <person name="Goodwin Z."/>
            <person name="Lu X."/>
            <person name="Lewis E.E."/>
            <person name="Goodrich-Blair H."/>
            <person name="Stock S.P."/>
            <person name="Adams B.J."/>
            <person name="Sternberg P.W."/>
            <person name="Mortazavi A."/>
        </authorList>
    </citation>
    <scope>NUCLEOTIDE SEQUENCE [LARGE SCALE GENOMIC DNA]</scope>
    <source>
        <strain evidence="2 3">ALL</strain>
    </source>
</reference>
<keyword evidence="3" id="KW-1185">Reference proteome</keyword>
<dbReference type="Proteomes" id="UP000298663">
    <property type="component" value="Unassembled WGS sequence"/>
</dbReference>
<accession>A0A4U5MUD1</accession>
<keyword evidence="1" id="KW-1133">Transmembrane helix</keyword>
<name>A0A4U5MUD1_STECR</name>